<dbReference type="PANTHER" id="PTHR40430:SF1">
    <property type="entry name" value="T. BRUCEI SPP.-SPECIFIC PROTEIN"/>
    <property type="match status" value="1"/>
</dbReference>
<evidence type="ECO:0000313" key="3">
    <source>
        <dbReference type="Proteomes" id="UP000232323"/>
    </source>
</evidence>
<comment type="caution">
    <text evidence="2">The sequence shown here is derived from an EMBL/GenBank/DDBJ whole genome shotgun (WGS) entry which is preliminary data.</text>
</comment>
<feature type="compositionally biased region" description="Polar residues" evidence="1">
    <location>
        <begin position="1"/>
        <end position="92"/>
    </location>
</feature>
<keyword evidence="3" id="KW-1185">Reference proteome</keyword>
<dbReference type="OrthoDB" id="541713at2759"/>
<dbReference type="AlphaFoldDB" id="A0A250WRN4"/>
<evidence type="ECO:0000313" key="2">
    <source>
        <dbReference type="EMBL" id="GAX73359.1"/>
    </source>
</evidence>
<feature type="region of interest" description="Disordered" evidence="1">
    <location>
        <begin position="1"/>
        <end position="139"/>
    </location>
</feature>
<evidence type="ECO:0000256" key="1">
    <source>
        <dbReference type="SAM" id="MobiDB-lite"/>
    </source>
</evidence>
<dbReference type="EMBL" id="BEGY01000003">
    <property type="protein sequence ID" value="GAX73359.1"/>
    <property type="molecule type" value="Genomic_DNA"/>
</dbReference>
<protein>
    <submittedName>
        <fullName evidence="2">Uncharacterized protein</fullName>
    </submittedName>
</protein>
<dbReference type="PANTHER" id="PTHR40430">
    <property type="entry name" value="T. BRUCEI SPP.-SPECIFIC PROTEIN"/>
    <property type="match status" value="1"/>
</dbReference>
<name>A0A250WRN4_9CHLO</name>
<organism evidence="2 3">
    <name type="scientific">Chlamydomonas eustigma</name>
    <dbReference type="NCBI Taxonomy" id="1157962"/>
    <lineage>
        <taxon>Eukaryota</taxon>
        <taxon>Viridiplantae</taxon>
        <taxon>Chlorophyta</taxon>
        <taxon>core chlorophytes</taxon>
        <taxon>Chlorophyceae</taxon>
        <taxon>CS clade</taxon>
        <taxon>Chlamydomonadales</taxon>
        <taxon>Chlamydomonadaceae</taxon>
        <taxon>Chlamydomonas</taxon>
    </lineage>
</organism>
<dbReference type="Proteomes" id="UP000232323">
    <property type="component" value="Unassembled WGS sequence"/>
</dbReference>
<accession>A0A250WRN4</accession>
<reference evidence="2 3" key="1">
    <citation type="submission" date="2017-08" db="EMBL/GenBank/DDBJ databases">
        <title>Acidophilic green algal genome provides insights into adaptation to an acidic environment.</title>
        <authorList>
            <person name="Hirooka S."/>
            <person name="Hirose Y."/>
            <person name="Kanesaki Y."/>
            <person name="Higuchi S."/>
            <person name="Fujiwara T."/>
            <person name="Onuma R."/>
            <person name="Era A."/>
            <person name="Ohbayashi R."/>
            <person name="Uzuka A."/>
            <person name="Nozaki H."/>
            <person name="Yoshikawa H."/>
            <person name="Miyagishima S.Y."/>
        </authorList>
    </citation>
    <scope>NUCLEOTIDE SEQUENCE [LARGE SCALE GENOMIC DNA]</scope>
    <source>
        <strain evidence="2 3">NIES-2499</strain>
    </source>
</reference>
<gene>
    <name evidence="2" type="ORF">CEUSTIGMA_g812.t1</name>
</gene>
<sequence length="535" mass="59096">MAGVVISSQNSSMALDPSPRSSALTHNSATPRQSSSSAYDNSPRPSSLTEDQNVNIAPNSAQTPQSSSAAGSVSLTPPFQPRASSSPYTSVTPHRGLSPLGRLPSQPEDVTFNSPDSAMPAIPLDGTSEDVSEQTTNPERNAVTVMAAETDVIGHIPTYAMPNISSMLPIYMNSEQEYIFRTFNVGNYDMLKHLPESFREQQVTALRNARMEATRRFLMPALGQPLIRSKPDNQQDLFSVFEFMPSRFSLADELASKQRVESEAKRMVIGNGKDFLPTLNVPLPKYKEYGGKPYPHLHGPHDNLEEAKQDMACMHRAGNISPDKPWVPSSGPDFRIGQKPTRKIAWDMMRDIGKWIEKDWEGSEVRVFENDQDCWVVQVTLPGGASSLQVTPAHASSGADPTETAANPQVNPGLVAYMNVFMRCNSVVLDYQLNKVLEFWATAPGDGSAYFVMRPPWVRPDRISSYYTLFPEEMNWRTTSGVLDVQRTQGYKVNLDELSERTCDLARVSRLDWGVNFVTGTAAPAKLGRMKESGP</sequence>
<proteinExistence type="predicted"/>